<keyword evidence="2" id="KW-0732">Signal</keyword>
<keyword evidence="3" id="KW-1185">Reference proteome</keyword>
<organism evidence="3 4">
    <name type="scientific">Mesorhabditis belari</name>
    <dbReference type="NCBI Taxonomy" id="2138241"/>
    <lineage>
        <taxon>Eukaryota</taxon>
        <taxon>Metazoa</taxon>
        <taxon>Ecdysozoa</taxon>
        <taxon>Nematoda</taxon>
        <taxon>Chromadorea</taxon>
        <taxon>Rhabditida</taxon>
        <taxon>Rhabditina</taxon>
        <taxon>Rhabditomorpha</taxon>
        <taxon>Rhabditoidea</taxon>
        <taxon>Rhabditidae</taxon>
        <taxon>Mesorhabditinae</taxon>
        <taxon>Mesorhabditis</taxon>
    </lineage>
</organism>
<feature type="chain" id="PRO_5041856407" evidence="2">
    <location>
        <begin position="17"/>
        <end position="89"/>
    </location>
</feature>
<feature type="signal peptide" evidence="2">
    <location>
        <begin position="1"/>
        <end position="16"/>
    </location>
</feature>
<feature type="region of interest" description="Disordered" evidence="1">
    <location>
        <begin position="30"/>
        <end position="63"/>
    </location>
</feature>
<dbReference type="Proteomes" id="UP000887575">
    <property type="component" value="Unassembled WGS sequence"/>
</dbReference>
<evidence type="ECO:0000313" key="4">
    <source>
        <dbReference type="WBParaSite" id="MBELARI_LOCUS13828"/>
    </source>
</evidence>
<reference evidence="4 5" key="1">
    <citation type="submission" date="2024-02" db="UniProtKB">
        <authorList>
            <consortium name="WormBaseParasite"/>
        </authorList>
    </citation>
    <scope>IDENTIFICATION</scope>
</reference>
<sequence length="89" mass="10611">MRLIFAFTLFFMTVLCGVIPTHQRHRRQSLDSFGSFGAQSMSGGDQMSQMFQQQQQQQQQQQRMQFENQLMTNLLRFIEKYNAENKNRL</sequence>
<feature type="compositionally biased region" description="Low complexity" evidence="1">
    <location>
        <begin position="46"/>
        <end position="63"/>
    </location>
</feature>
<evidence type="ECO:0000313" key="3">
    <source>
        <dbReference type="Proteomes" id="UP000887575"/>
    </source>
</evidence>
<evidence type="ECO:0000256" key="1">
    <source>
        <dbReference type="SAM" id="MobiDB-lite"/>
    </source>
</evidence>
<protein>
    <submittedName>
        <fullName evidence="4 5">Uncharacterized protein</fullName>
    </submittedName>
</protein>
<evidence type="ECO:0000256" key="2">
    <source>
        <dbReference type="SAM" id="SignalP"/>
    </source>
</evidence>
<name>A0AAF3EIR0_9BILA</name>
<accession>A0AAF3EIR0</accession>
<dbReference type="AlphaFoldDB" id="A0AAF3EIR0"/>
<evidence type="ECO:0000313" key="5">
    <source>
        <dbReference type="WBParaSite" id="MBELARI_LOCUS13835"/>
    </source>
</evidence>
<proteinExistence type="predicted"/>
<dbReference type="WBParaSite" id="MBELARI_LOCUS13828">
    <property type="protein sequence ID" value="MBELARI_LOCUS13828"/>
    <property type="gene ID" value="MBELARI_LOCUS13828"/>
</dbReference>
<dbReference type="WBParaSite" id="MBELARI_LOCUS13835">
    <property type="protein sequence ID" value="MBELARI_LOCUS13835"/>
    <property type="gene ID" value="MBELARI_LOCUS13835"/>
</dbReference>